<reference evidence="2" key="1">
    <citation type="journal article" date="2019" name="Int. J. Syst. Evol. Microbiol.">
        <title>The Global Catalogue of Microorganisms (GCM) 10K type strain sequencing project: providing services to taxonomists for standard genome sequencing and annotation.</title>
        <authorList>
            <consortium name="The Broad Institute Genomics Platform"/>
            <consortium name="The Broad Institute Genome Sequencing Center for Infectious Disease"/>
            <person name="Wu L."/>
            <person name="Ma J."/>
        </authorList>
    </citation>
    <scope>NUCLEOTIDE SEQUENCE [LARGE SCALE GENOMIC DNA]</scope>
    <source>
        <strain evidence="2">JCM 14323</strain>
    </source>
</reference>
<evidence type="ECO:0000313" key="2">
    <source>
        <dbReference type="Proteomes" id="UP001501746"/>
    </source>
</evidence>
<keyword evidence="2" id="KW-1185">Reference proteome</keyword>
<dbReference type="InterPro" id="IPR037143">
    <property type="entry name" value="4-PPantetheinyl_Trfase_dom_sf"/>
</dbReference>
<dbReference type="SUPFAM" id="SSF56214">
    <property type="entry name" value="4'-phosphopantetheinyl transferase"/>
    <property type="match status" value="1"/>
</dbReference>
<evidence type="ECO:0000313" key="1">
    <source>
        <dbReference type="EMBL" id="GAA1841726.1"/>
    </source>
</evidence>
<comment type="caution">
    <text evidence="1">The sequence shown here is derived from an EMBL/GenBank/DDBJ whole genome shotgun (WGS) entry which is preliminary data.</text>
</comment>
<gene>
    <name evidence="1" type="ORF">GCM10009750_30020</name>
</gene>
<evidence type="ECO:0008006" key="3">
    <source>
        <dbReference type="Google" id="ProtNLM"/>
    </source>
</evidence>
<organism evidence="1 2">
    <name type="scientific">Agromyces salentinus</name>
    <dbReference type="NCBI Taxonomy" id="269421"/>
    <lineage>
        <taxon>Bacteria</taxon>
        <taxon>Bacillati</taxon>
        <taxon>Actinomycetota</taxon>
        <taxon>Actinomycetes</taxon>
        <taxon>Micrococcales</taxon>
        <taxon>Microbacteriaceae</taxon>
        <taxon>Agromyces</taxon>
    </lineage>
</organism>
<accession>A0ABP4Z8A3</accession>
<dbReference type="Proteomes" id="UP001501746">
    <property type="component" value="Unassembled WGS sequence"/>
</dbReference>
<dbReference type="EMBL" id="BAAANK010000008">
    <property type="protein sequence ID" value="GAA1841726.1"/>
    <property type="molecule type" value="Genomic_DNA"/>
</dbReference>
<sequence>MAPPRGASTDRPADALVRDDGVVDPFSDEPTELGQTGVLVRIVVGGRRQVAPDAVLRALVARAASVPSDDVELVHACDECGARHGRVHVAYPLTASGAHRYADVAIDGGAIIAATGTRHPLGVAVEPAAAESGVLIDEAALHPDERRALRSLGPDEAALVRATLWARKTALLRALGHTDFIEPSRLAVSAPNEDGGVGRIERGVPEFGSFWRAVSFHDVPVPGPRAASVAILG</sequence>
<name>A0ABP4Z8A3_9MICO</name>
<protein>
    <recommendedName>
        <fullName evidence="3">4'-phosphopantetheinyl transferase superfamily protein</fullName>
    </recommendedName>
</protein>
<proteinExistence type="predicted"/>